<reference evidence="5 6" key="1">
    <citation type="submission" date="2011-05" db="EMBL/GenBank/DDBJ databases">
        <title>Whole genome sequence of Microlunatus phosphovorus NM-1.</title>
        <authorList>
            <person name="Hosoyama A."/>
            <person name="Sasaki K."/>
            <person name="Harada T."/>
            <person name="Igarashi R."/>
            <person name="Kawakoshi A."/>
            <person name="Sasagawa M."/>
            <person name="Fukada J."/>
            <person name="Nakamura S."/>
            <person name="Katano Y."/>
            <person name="Hanada S."/>
            <person name="Kamagata Y."/>
            <person name="Nakamura N."/>
            <person name="Yamazaki S."/>
            <person name="Fujita N."/>
        </authorList>
    </citation>
    <scope>NUCLEOTIDE SEQUENCE [LARGE SCALE GENOMIC DNA]</scope>
    <source>
        <strain evidence="6">ATCC 700054 / DSM 10555 / JCM 9379 / NBRC 101784 / NCIMB 13414 / VKM Ac-1990 / NM-1</strain>
    </source>
</reference>
<dbReference type="EMBL" id="AP012204">
    <property type="protein sequence ID" value="BAK36156.1"/>
    <property type="molecule type" value="Genomic_DNA"/>
</dbReference>
<dbReference type="GO" id="GO:0007030">
    <property type="term" value="P:Golgi organization"/>
    <property type="evidence" value="ECO:0007669"/>
    <property type="project" value="TreeGrafter"/>
</dbReference>
<evidence type="ECO:0008006" key="7">
    <source>
        <dbReference type="Google" id="ProtNLM"/>
    </source>
</evidence>
<dbReference type="AlphaFoldDB" id="F5XL90"/>
<organism evidence="5 6">
    <name type="scientific">Microlunatus phosphovorus (strain ATCC 700054 / DSM 10555 / JCM 9379 / NBRC 101784 / NCIMB 13414 / VKM Ac-1990 / NM-1)</name>
    <dbReference type="NCBI Taxonomy" id="1032480"/>
    <lineage>
        <taxon>Bacteria</taxon>
        <taxon>Bacillati</taxon>
        <taxon>Actinomycetota</taxon>
        <taxon>Actinomycetes</taxon>
        <taxon>Propionibacteriales</taxon>
        <taxon>Propionibacteriaceae</taxon>
        <taxon>Microlunatus</taxon>
    </lineage>
</organism>
<evidence type="ECO:0000256" key="3">
    <source>
        <dbReference type="ARBA" id="ARBA00023121"/>
    </source>
</evidence>
<dbReference type="GO" id="GO:0012505">
    <property type="term" value="C:endomembrane system"/>
    <property type="evidence" value="ECO:0007669"/>
    <property type="project" value="UniProtKB-ARBA"/>
</dbReference>
<dbReference type="eggNOG" id="ENOG50312XT">
    <property type="taxonomic scope" value="Bacteria"/>
</dbReference>
<dbReference type="GO" id="GO:0005829">
    <property type="term" value="C:cytosol"/>
    <property type="evidence" value="ECO:0007669"/>
    <property type="project" value="TreeGrafter"/>
</dbReference>
<evidence type="ECO:0000313" key="5">
    <source>
        <dbReference type="EMBL" id="BAK36156.1"/>
    </source>
</evidence>
<dbReference type="STRING" id="1032480.MLP_31420"/>
<name>F5XL90_MICPN</name>
<evidence type="ECO:0000256" key="2">
    <source>
        <dbReference type="ARBA" id="ARBA00023034"/>
    </source>
</evidence>
<dbReference type="PANTHER" id="PTHR12704:SF2">
    <property type="entry name" value="GOLGI PHOSPHOPROTEIN 3 HOMOLOG SAURON"/>
    <property type="match status" value="1"/>
</dbReference>
<protein>
    <recommendedName>
        <fullName evidence="7">GPP34 family phosphoprotein</fullName>
    </recommendedName>
</protein>
<evidence type="ECO:0000313" key="6">
    <source>
        <dbReference type="Proteomes" id="UP000007947"/>
    </source>
</evidence>
<evidence type="ECO:0000256" key="4">
    <source>
        <dbReference type="ARBA" id="ARBA00023136"/>
    </source>
</evidence>
<dbReference type="GO" id="GO:0070273">
    <property type="term" value="F:phosphatidylinositol-4-phosphate binding"/>
    <property type="evidence" value="ECO:0007669"/>
    <property type="project" value="InterPro"/>
</dbReference>
<evidence type="ECO:0000256" key="1">
    <source>
        <dbReference type="ARBA" id="ARBA00004255"/>
    </source>
</evidence>
<dbReference type="InterPro" id="IPR038261">
    <property type="entry name" value="GPP34-like_sf"/>
</dbReference>
<dbReference type="Proteomes" id="UP000007947">
    <property type="component" value="Chromosome"/>
</dbReference>
<keyword evidence="3" id="KW-0446">Lipid-binding</keyword>
<gene>
    <name evidence="5" type="ordered locus">MLP_31420</name>
</gene>
<dbReference type="InterPro" id="IPR008628">
    <property type="entry name" value="GPP34-like"/>
</dbReference>
<dbReference type="GO" id="GO:0006890">
    <property type="term" value="P:retrograde vesicle-mediated transport, Golgi to endoplasmic reticulum"/>
    <property type="evidence" value="ECO:0007669"/>
    <property type="project" value="TreeGrafter"/>
</dbReference>
<accession>F5XL90</accession>
<dbReference type="PANTHER" id="PTHR12704">
    <property type="entry name" value="TRANS-GOLGI PROTEIN GMX33"/>
    <property type="match status" value="1"/>
</dbReference>
<dbReference type="GO" id="GO:0048194">
    <property type="term" value="P:Golgi vesicle budding"/>
    <property type="evidence" value="ECO:0007669"/>
    <property type="project" value="TreeGrafter"/>
</dbReference>
<comment type="subcellular location">
    <subcellularLocation>
        <location evidence="1">Golgi apparatus membrane</location>
        <topology evidence="1">Peripheral membrane protein</topology>
        <orientation evidence="1">Cytoplasmic side</orientation>
    </subcellularLocation>
</comment>
<keyword evidence="4" id="KW-0472">Membrane</keyword>
<keyword evidence="2" id="KW-0333">Golgi apparatus</keyword>
<keyword evidence="6" id="KW-1185">Reference proteome</keyword>
<dbReference type="GO" id="GO:0043001">
    <property type="term" value="P:Golgi to plasma membrane protein transport"/>
    <property type="evidence" value="ECO:0007669"/>
    <property type="project" value="TreeGrafter"/>
</dbReference>
<dbReference type="HOGENOM" id="CLU_080168_4_1_11"/>
<proteinExistence type="predicted"/>
<dbReference type="Pfam" id="PF05719">
    <property type="entry name" value="GPP34"/>
    <property type="match status" value="1"/>
</dbReference>
<sequence>MALDDTSGRTVGAKMNLDTALAAALLVELALAERISVAPAEAGWLERGKVTVINGRPTDDPDLDAVLAKLLAKEGQKVKNLVSTVSWRPISRGLRDRRLARLVQQGVLVENRTEVLGLRRYLTRDSGPQQEVRARLKSALIDGLTPTERTVALIALLEASGILHKLFPAEQRKLVKTRARQLSEGDWAAKAVKDAIAEASG</sequence>
<dbReference type="Gene3D" id="1.10.3630.10">
    <property type="entry name" value="yeast vps74-n-term truncation variant domain like"/>
    <property type="match status" value="1"/>
</dbReference>
<dbReference type="KEGG" id="mph:MLP_31420"/>